<keyword evidence="3" id="KW-0489">Methyltransferase</keyword>
<evidence type="ECO:0000313" key="3">
    <source>
        <dbReference type="EMBL" id="MVQ31668.1"/>
    </source>
</evidence>
<dbReference type="AlphaFoldDB" id="A0A6N8IY20"/>
<dbReference type="PROSITE" id="PS51257">
    <property type="entry name" value="PROKAR_LIPOPROTEIN"/>
    <property type="match status" value="1"/>
</dbReference>
<dbReference type="PANTHER" id="PTHR44068">
    <property type="entry name" value="ZGC:194242"/>
    <property type="match status" value="1"/>
</dbReference>
<proteinExistence type="predicted"/>
<dbReference type="GO" id="GO:0008757">
    <property type="term" value="F:S-adenosylmethionine-dependent methyltransferase activity"/>
    <property type="evidence" value="ECO:0007669"/>
    <property type="project" value="InterPro"/>
</dbReference>
<dbReference type="Pfam" id="PF08241">
    <property type="entry name" value="Methyltransf_11"/>
    <property type="match status" value="1"/>
</dbReference>
<dbReference type="PANTHER" id="PTHR44068:SF11">
    <property type="entry name" value="GERANYL DIPHOSPHATE 2-C-METHYLTRANSFERASE"/>
    <property type="match status" value="1"/>
</dbReference>
<dbReference type="InterPro" id="IPR029063">
    <property type="entry name" value="SAM-dependent_MTases_sf"/>
</dbReference>
<evidence type="ECO:0000256" key="1">
    <source>
        <dbReference type="ARBA" id="ARBA00022679"/>
    </source>
</evidence>
<evidence type="ECO:0000259" key="2">
    <source>
        <dbReference type="Pfam" id="PF08241"/>
    </source>
</evidence>
<keyword evidence="4" id="KW-1185">Reference proteome</keyword>
<sequence>MWRQQFSERLARPNRTVRGSSLLVATAACYKGRMSDARVNAVERFYDFHPINARQILDAVAARGIGPDAITEDVLQQHDQDHYGGTAATDRLIAEAAVRADDLVLDVCSGMGGPARYLAWKTGCDVTGLDLTASRVEGATELTRVAGLSGSVRFVHGDALAMPFGDASFTLAMAQESFAHIPDKPRLLAECARVLRPAGRLVYSDILHRGNLSDRDAQRLFDGMAFSDIATQDGYAQQLRSCGMEVVRLVDLTEEWTRILVERHAMYRSLESQTVARLGREHFERYDRAYAHFVGLYQGGVLAGALIHAARPG</sequence>
<name>A0A6N8IY20_9BURK</name>
<evidence type="ECO:0000313" key="4">
    <source>
        <dbReference type="Proteomes" id="UP000469385"/>
    </source>
</evidence>
<protein>
    <submittedName>
        <fullName evidence="3">Methyltransferase domain-containing protein</fullName>
    </submittedName>
</protein>
<accession>A0A6N8IY20</accession>
<organism evidence="3 4">
    <name type="scientific">Ramlibacter pinisoli</name>
    <dbReference type="NCBI Taxonomy" id="2682844"/>
    <lineage>
        <taxon>Bacteria</taxon>
        <taxon>Pseudomonadati</taxon>
        <taxon>Pseudomonadota</taxon>
        <taxon>Betaproteobacteria</taxon>
        <taxon>Burkholderiales</taxon>
        <taxon>Comamonadaceae</taxon>
        <taxon>Ramlibacter</taxon>
    </lineage>
</organism>
<gene>
    <name evidence="3" type="ORF">GON04_19575</name>
</gene>
<dbReference type="Proteomes" id="UP000469385">
    <property type="component" value="Unassembled WGS sequence"/>
</dbReference>
<reference evidence="3 4" key="1">
    <citation type="submission" date="2019-12" db="EMBL/GenBank/DDBJ databases">
        <authorList>
            <person name="Huq M.A."/>
        </authorList>
    </citation>
    <scope>NUCLEOTIDE SEQUENCE [LARGE SCALE GENOMIC DNA]</scope>
    <source>
        <strain evidence="3 4">MAH-25</strain>
    </source>
</reference>
<dbReference type="CDD" id="cd02440">
    <property type="entry name" value="AdoMet_MTases"/>
    <property type="match status" value="1"/>
</dbReference>
<feature type="domain" description="Methyltransferase type 11" evidence="2">
    <location>
        <begin position="105"/>
        <end position="202"/>
    </location>
</feature>
<comment type="caution">
    <text evidence="3">The sequence shown here is derived from an EMBL/GenBank/DDBJ whole genome shotgun (WGS) entry which is preliminary data.</text>
</comment>
<keyword evidence="1 3" id="KW-0808">Transferase</keyword>
<dbReference type="SUPFAM" id="SSF53335">
    <property type="entry name" value="S-adenosyl-L-methionine-dependent methyltransferases"/>
    <property type="match status" value="1"/>
</dbReference>
<dbReference type="InterPro" id="IPR050447">
    <property type="entry name" value="Erg6_SMT_methyltransf"/>
</dbReference>
<dbReference type="GO" id="GO:0032259">
    <property type="term" value="P:methylation"/>
    <property type="evidence" value="ECO:0007669"/>
    <property type="project" value="UniProtKB-KW"/>
</dbReference>
<dbReference type="Gene3D" id="3.40.50.150">
    <property type="entry name" value="Vaccinia Virus protein VP39"/>
    <property type="match status" value="1"/>
</dbReference>
<dbReference type="EMBL" id="WSEL01000009">
    <property type="protein sequence ID" value="MVQ31668.1"/>
    <property type="molecule type" value="Genomic_DNA"/>
</dbReference>
<dbReference type="InterPro" id="IPR013216">
    <property type="entry name" value="Methyltransf_11"/>
</dbReference>